<accession>A0A194VFF4</accession>
<dbReference type="InterPro" id="IPR027417">
    <property type="entry name" value="P-loop_NTPase"/>
</dbReference>
<dbReference type="Pfam" id="PF05729">
    <property type="entry name" value="NACHT"/>
    <property type="match status" value="1"/>
</dbReference>
<evidence type="ECO:0000313" key="2">
    <source>
        <dbReference type="EMBL" id="KUI62737.1"/>
    </source>
</evidence>
<dbReference type="EMBL" id="KN714830">
    <property type="protein sequence ID" value="KUI62737.1"/>
    <property type="molecule type" value="Genomic_DNA"/>
</dbReference>
<reference evidence="3" key="1">
    <citation type="submission" date="2014-12" db="EMBL/GenBank/DDBJ databases">
        <title>Genome Sequence of Valsa Canker Pathogens Uncovers a Specific Adaption of Colonization on Woody Bark.</title>
        <authorList>
            <person name="Yin Z."/>
            <person name="Liu H."/>
            <person name="Gao X."/>
            <person name="Li Z."/>
            <person name="Song N."/>
            <person name="Ke X."/>
            <person name="Dai Q."/>
            <person name="Wu Y."/>
            <person name="Sun Y."/>
            <person name="Xu J.-R."/>
            <person name="Kang Z.K."/>
            <person name="Wang L."/>
            <person name="Huang L."/>
        </authorList>
    </citation>
    <scope>NUCLEOTIDE SEQUENCE [LARGE SCALE GENOMIC DNA]</scope>
    <source>
        <strain evidence="3">SXYL134</strain>
    </source>
</reference>
<name>A0A194VFF4_CYTMA</name>
<proteinExistence type="predicted"/>
<dbReference type="STRING" id="694573.A0A194VFF4"/>
<gene>
    <name evidence="2" type="ORF">VP1G_09853</name>
</gene>
<dbReference type="AlphaFoldDB" id="A0A194VFF4"/>
<organism evidence="2 3">
    <name type="scientific">Cytospora mali</name>
    <name type="common">Apple Valsa canker fungus</name>
    <name type="synonym">Valsa mali</name>
    <dbReference type="NCBI Taxonomy" id="578113"/>
    <lineage>
        <taxon>Eukaryota</taxon>
        <taxon>Fungi</taxon>
        <taxon>Dikarya</taxon>
        <taxon>Ascomycota</taxon>
        <taxon>Pezizomycotina</taxon>
        <taxon>Sordariomycetes</taxon>
        <taxon>Sordariomycetidae</taxon>
        <taxon>Diaporthales</taxon>
        <taxon>Cytosporaceae</taxon>
        <taxon>Cytospora</taxon>
    </lineage>
</organism>
<dbReference type="InterPro" id="IPR007111">
    <property type="entry name" value="NACHT_NTPase"/>
</dbReference>
<dbReference type="Proteomes" id="UP000078576">
    <property type="component" value="Unassembled WGS sequence"/>
</dbReference>
<feature type="domain" description="NACHT" evidence="1">
    <location>
        <begin position="240"/>
        <end position="406"/>
    </location>
</feature>
<sequence length="813" mass="92578">MDPLSLLSLTGHLLKLLSCGRDMVILAKETHRSPAGAAKADQNAASIAKRSQALSQAVRLDTPSSLLTEDQQRLCDAASECEKVCSELEEELSNRFARDKIRELEERLARCEGQMSAQLLHIMQDTWADFLATSETSRSHITAVREGVDILRQGLQVSSLDEAVLRQLRKMLEISDENTLRRRQNQILRALRFDSMYDRFAGVSDAHERTFDRRLQLEARDKFVRWLEAGPTTTQDAVFHVLGKPGAGKSTLMKYLSRHEKTRTHLRRWSVDKELVVGSFLFWKPGADPQKSQRGLDTQSLMDDIVILEQQQIEEAFNKIIRQPQTYNRCRFGYFLDGLDEFKDKLHHKTRQQLVALILGWVKESNGHIKVIASSRHYVEFESVFKRSPGIRLQDLTESDMAAVVTGRLAEIQGLTSIASVDCSTLSMIKSNLLEKAQGVFLWVTLVSRSVEAGILQGDSWRALEQKIDTLPVELENILQCILDDISASDRTKAFLTFAAVEHRSSFVGGFPLWLYSFMGDIVLDPDFVTKQPPSIVTYDQFKVQLIKSKRQVYGMCKGLLEVIGRDISFTIDFTHRSVVEFLKHPKIEKETHKLAGSFGHIHILWQCFLGCVKMIGFPNSYDNEFAYNVSLVIQEYLTSTCQTQQQDPERQGGRRICDFLDHLIECVEGRKRETVSPKGAAIYLTETIAFYLSRLRTDIRQFLSPKRWDGDGNYDVYFSGKVDPAVFLACILHGGYMAIFINFVPDGEEMQYYQMDVITDSFPMNLRIVAEGFPEAFLLTARPGGFDQPLWLQDIVEKIFSGRTLALFREMI</sequence>
<keyword evidence="3" id="KW-1185">Reference proteome</keyword>
<dbReference type="SUPFAM" id="SSF52540">
    <property type="entry name" value="P-loop containing nucleoside triphosphate hydrolases"/>
    <property type="match status" value="1"/>
</dbReference>
<evidence type="ECO:0000259" key="1">
    <source>
        <dbReference type="Pfam" id="PF05729"/>
    </source>
</evidence>
<evidence type="ECO:0000313" key="3">
    <source>
        <dbReference type="Proteomes" id="UP000078576"/>
    </source>
</evidence>
<dbReference type="Gene3D" id="3.40.50.300">
    <property type="entry name" value="P-loop containing nucleotide triphosphate hydrolases"/>
    <property type="match status" value="1"/>
</dbReference>
<dbReference type="PANTHER" id="PTHR10039">
    <property type="entry name" value="AMELOGENIN"/>
    <property type="match status" value="1"/>
</dbReference>
<dbReference type="OrthoDB" id="443402at2759"/>
<protein>
    <recommendedName>
        <fullName evidence="1">NACHT domain-containing protein</fullName>
    </recommendedName>
</protein>
<dbReference type="PANTHER" id="PTHR10039:SF5">
    <property type="entry name" value="NACHT DOMAIN-CONTAINING PROTEIN"/>
    <property type="match status" value="1"/>
</dbReference>